<dbReference type="GO" id="GO:0003676">
    <property type="term" value="F:nucleic acid binding"/>
    <property type="evidence" value="ECO:0007669"/>
    <property type="project" value="InterPro"/>
</dbReference>
<protein>
    <recommendedName>
        <fullName evidence="3">DDE-1 domain-containing protein</fullName>
    </recommendedName>
</protein>
<dbReference type="EMBL" id="ML120371">
    <property type="protein sequence ID" value="RPB01860.1"/>
    <property type="molecule type" value="Genomic_DNA"/>
</dbReference>
<evidence type="ECO:0008006" key="3">
    <source>
        <dbReference type="Google" id="ProtNLM"/>
    </source>
</evidence>
<feature type="non-terminal residue" evidence="1">
    <location>
        <position position="1"/>
    </location>
</feature>
<organism evidence="1 2">
    <name type="scientific">Choiromyces venosus 120613-1</name>
    <dbReference type="NCBI Taxonomy" id="1336337"/>
    <lineage>
        <taxon>Eukaryota</taxon>
        <taxon>Fungi</taxon>
        <taxon>Dikarya</taxon>
        <taxon>Ascomycota</taxon>
        <taxon>Pezizomycotina</taxon>
        <taxon>Pezizomycetes</taxon>
        <taxon>Pezizales</taxon>
        <taxon>Tuberaceae</taxon>
        <taxon>Choiromyces</taxon>
    </lineage>
</organism>
<dbReference type="STRING" id="1336337.A0A3N4JU54"/>
<dbReference type="Proteomes" id="UP000276215">
    <property type="component" value="Unassembled WGS sequence"/>
</dbReference>
<dbReference type="AlphaFoldDB" id="A0A3N4JU54"/>
<gene>
    <name evidence="1" type="ORF">L873DRAFT_1675170</name>
</gene>
<keyword evidence="2" id="KW-1185">Reference proteome</keyword>
<dbReference type="InterPro" id="IPR036397">
    <property type="entry name" value="RNaseH_sf"/>
</dbReference>
<evidence type="ECO:0000313" key="1">
    <source>
        <dbReference type="EMBL" id="RPB01860.1"/>
    </source>
</evidence>
<dbReference type="Gene3D" id="3.30.420.10">
    <property type="entry name" value="Ribonuclease H-like superfamily/Ribonuclease H"/>
    <property type="match status" value="1"/>
</dbReference>
<sequence>WCQERLGCNYDDWVRTVWYNELYFSIAGFGSHPIVIRNAAEEYYPDCLDKRSKSGSTMVITSSAFCGYMKSDIVFMEGKVMVNSEVYILQILDPYLIPFWHKIYKGYGWTQVVEDSASRHQKCAIK</sequence>
<accession>A0A3N4JU54</accession>
<reference evidence="1 2" key="1">
    <citation type="journal article" date="2018" name="Nat. Ecol. Evol.">
        <title>Pezizomycetes genomes reveal the molecular basis of ectomycorrhizal truffle lifestyle.</title>
        <authorList>
            <person name="Murat C."/>
            <person name="Payen T."/>
            <person name="Noel B."/>
            <person name="Kuo A."/>
            <person name="Morin E."/>
            <person name="Chen J."/>
            <person name="Kohler A."/>
            <person name="Krizsan K."/>
            <person name="Balestrini R."/>
            <person name="Da Silva C."/>
            <person name="Montanini B."/>
            <person name="Hainaut M."/>
            <person name="Levati E."/>
            <person name="Barry K.W."/>
            <person name="Belfiori B."/>
            <person name="Cichocki N."/>
            <person name="Clum A."/>
            <person name="Dockter R.B."/>
            <person name="Fauchery L."/>
            <person name="Guy J."/>
            <person name="Iotti M."/>
            <person name="Le Tacon F."/>
            <person name="Lindquist E.A."/>
            <person name="Lipzen A."/>
            <person name="Malagnac F."/>
            <person name="Mello A."/>
            <person name="Molinier V."/>
            <person name="Miyauchi S."/>
            <person name="Poulain J."/>
            <person name="Riccioni C."/>
            <person name="Rubini A."/>
            <person name="Sitrit Y."/>
            <person name="Splivallo R."/>
            <person name="Traeger S."/>
            <person name="Wang M."/>
            <person name="Zifcakova L."/>
            <person name="Wipf D."/>
            <person name="Zambonelli A."/>
            <person name="Paolocci F."/>
            <person name="Nowrousian M."/>
            <person name="Ottonello S."/>
            <person name="Baldrian P."/>
            <person name="Spatafora J.W."/>
            <person name="Henrissat B."/>
            <person name="Nagy L.G."/>
            <person name="Aury J.M."/>
            <person name="Wincker P."/>
            <person name="Grigoriev I.V."/>
            <person name="Bonfante P."/>
            <person name="Martin F.M."/>
        </authorList>
    </citation>
    <scope>NUCLEOTIDE SEQUENCE [LARGE SCALE GENOMIC DNA]</scope>
    <source>
        <strain evidence="1 2">120613-1</strain>
    </source>
</reference>
<proteinExistence type="predicted"/>
<name>A0A3N4JU54_9PEZI</name>
<evidence type="ECO:0000313" key="2">
    <source>
        <dbReference type="Proteomes" id="UP000276215"/>
    </source>
</evidence>